<evidence type="ECO:0000313" key="2">
    <source>
        <dbReference type="Proteomes" id="UP001056120"/>
    </source>
</evidence>
<dbReference type="Proteomes" id="UP001056120">
    <property type="component" value="Linkage Group LG01"/>
</dbReference>
<organism evidence="1 2">
    <name type="scientific">Smallanthus sonchifolius</name>
    <dbReference type="NCBI Taxonomy" id="185202"/>
    <lineage>
        <taxon>Eukaryota</taxon>
        <taxon>Viridiplantae</taxon>
        <taxon>Streptophyta</taxon>
        <taxon>Embryophyta</taxon>
        <taxon>Tracheophyta</taxon>
        <taxon>Spermatophyta</taxon>
        <taxon>Magnoliopsida</taxon>
        <taxon>eudicotyledons</taxon>
        <taxon>Gunneridae</taxon>
        <taxon>Pentapetalae</taxon>
        <taxon>asterids</taxon>
        <taxon>campanulids</taxon>
        <taxon>Asterales</taxon>
        <taxon>Asteraceae</taxon>
        <taxon>Asteroideae</taxon>
        <taxon>Heliantheae alliance</taxon>
        <taxon>Millerieae</taxon>
        <taxon>Smallanthus</taxon>
    </lineage>
</organism>
<name>A0ACB9K6E9_9ASTR</name>
<proteinExistence type="predicted"/>
<keyword evidence="2" id="KW-1185">Reference proteome</keyword>
<protein>
    <submittedName>
        <fullName evidence="1">Uncharacterized protein</fullName>
    </submittedName>
</protein>
<gene>
    <name evidence="1" type="ORF">L1987_01869</name>
</gene>
<reference evidence="2" key="1">
    <citation type="journal article" date="2022" name="Mol. Ecol. Resour.">
        <title>The genomes of chicory, endive, great burdock and yacon provide insights into Asteraceae palaeo-polyploidization history and plant inulin production.</title>
        <authorList>
            <person name="Fan W."/>
            <person name="Wang S."/>
            <person name="Wang H."/>
            <person name="Wang A."/>
            <person name="Jiang F."/>
            <person name="Liu H."/>
            <person name="Zhao H."/>
            <person name="Xu D."/>
            <person name="Zhang Y."/>
        </authorList>
    </citation>
    <scope>NUCLEOTIDE SEQUENCE [LARGE SCALE GENOMIC DNA]</scope>
    <source>
        <strain evidence="2">cv. Yunnan</strain>
    </source>
</reference>
<reference evidence="1 2" key="2">
    <citation type="journal article" date="2022" name="Mol. Ecol. Resour.">
        <title>The genomes of chicory, endive, great burdock and yacon provide insights into Asteraceae paleo-polyploidization history and plant inulin production.</title>
        <authorList>
            <person name="Fan W."/>
            <person name="Wang S."/>
            <person name="Wang H."/>
            <person name="Wang A."/>
            <person name="Jiang F."/>
            <person name="Liu H."/>
            <person name="Zhao H."/>
            <person name="Xu D."/>
            <person name="Zhang Y."/>
        </authorList>
    </citation>
    <scope>NUCLEOTIDE SEQUENCE [LARGE SCALE GENOMIC DNA]</scope>
    <source>
        <strain evidence="2">cv. Yunnan</strain>
        <tissue evidence="1">Leaves</tissue>
    </source>
</reference>
<comment type="caution">
    <text evidence="1">The sequence shown here is derived from an EMBL/GenBank/DDBJ whole genome shotgun (WGS) entry which is preliminary data.</text>
</comment>
<dbReference type="EMBL" id="CM042018">
    <property type="protein sequence ID" value="KAI3827786.1"/>
    <property type="molecule type" value="Genomic_DNA"/>
</dbReference>
<sequence>MFTKVTNERICHYSLGNEGYGYGKYVMGLYLLGAFVASQLLYNWGDDGVPHPKDSTVLMGLVVVVFRWIRMKMVFYIHQTKYVADILKKFEMTDASAFSTPIPVNHKLDSDSKGKDVDFQAEGISSDRYSDYGGCSLDRKSTSGGCQFLRNRLVSWQCKKQTSVAISTCEAEYIVAANCCSQILWIQQQLRDYGLSFTEATMLIDNTNTMSITNNPVKHSKTKHIEIHHHFIRDCVEKRLIELVKVHTDDNFADLFTKAFDRSRFEFLTKMIGMYNPY</sequence>
<evidence type="ECO:0000313" key="1">
    <source>
        <dbReference type="EMBL" id="KAI3827786.1"/>
    </source>
</evidence>
<accession>A0ACB9K6E9</accession>